<name>A0A0R1RFG1_9LACO</name>
<evidence type="ECO:0000313" key="4">
    <source>
        <dbReference type="EMBL" id="KRL52056.1"/>
    </source>
</evidence>
<comment type="similarity">
    <text evidence="1">Belongs to the UPF0177 family.</text>
</comment>
<gene>
    <name evidence="4" type="ORF">FD01_GL002844</name>
</gene>
<reference evidence="4 5" key="1">
    <citation type="journal article" date="2015" name="Genome Announc.">
        <title>Expanding the biotechnology potential of lactobacilli through comparative genomics of 213 strains and associated genera.</title>
        <authorList>
            <person name="Sun Z."/>
            <person name="Harris H.M."/>
            <person name="McCann A."/>
            <person name="Guo C."/>
            <person name="Argimon S."/>
            <person name="Zhang W."/>
            <person name="Yang X."/>
            <person name="Jeffery I.B."/>
            <person name="Cooney J.C."/>
            <person name="Kagawa T.F."/>
            <person name="Liu W."/>
            <person name="Song Y."/>
            <person name="Salvetti E."/>
            <person name="Wrobel A."/>
            <person name="Rasinkangas P."/>
            <person name="Parkhill J."/>
            <person name="Rea M.C."/>
            <person name="O'Sullivan O."/>
            <person name="Ritari J."/>
            <person name="Douillard F.P."/>
            <person name="Paul Ross R."/>
            <person name="Yang R."/>
            <person name="Briner A.E."/>
            <person name="Felis G.E."/>
            <person name="de Vos W.M."/>
            <person name="Barrangou R."/>
            <person name="Klaenhammer T.R."/>
            <person name="Caufield P.W."/>
            <person name="Cui Y."/>
            <person name="Zhang H."/>
            <person name="O'Toole P.W."/>
        </authorList>
    </citation>
    <scope>NUCLEOTIDE SEQUENCE [LARGE SCALE GENOMIC DNA]</scope>
    <source>
        <strain evidence="4 5">DSM 13343</strain>
    </source>
</reference>
<sequence length="260" mass="28307">MEKLRRLPVIWQVICFALLYEVIGELGFSLLFRTIIAPGTFIAPGMVSLMVYKCFALLLIFGMNWLFIGQKIYFANFRPLTWGLLAVVWLAESAILVSIHGVNHLPWAIIMALIPGIVEEMGMRGVVFGALRQRLKGTHAGRNAFLVSAGLFALLHLVNLSGESFSAVCVQMISALGGGLLFAALYQRSGNLLSAMAYHFSFDYITVGMGTPGGHPAGGFQLTTLIVVLVVVIIEVTLAAVLIRAGKPQHRNRLLPKLGL</sequence>
<feature type="transmembrane region" description="Helical" evidence="2">
    <location>
        <begin position="105"/>
        <end position="131"/>
    </location>
</feature>
<dbReference type="EMBL" id="AZEU01000051">
    <property type="protein sequence ID" value="KRL52056.1"/>
    <property type="molecule type" value="Genomic_DNA"/>
</dbReference>
<dbReference type="GO" id="GO:0080120">
    <property type="term" value="P:CAAX-box protein maturation"/>
    <property type="evidence" value="ECO:0007669"/>
    <property type="project" value="UniProtKB-ARBA"/>
</dbReference>
<dbReference type="GO" id="GO:0004175">
    <property type="term" value="F:endopeptidase activity"/>
    <property type="evidence" value="ECO:0007669"/>
    <property type="project" value="UniProtKB-ARBA"/>
</dbReference>
<evidence type="ECO:0000256" key="1">
    <source>
        <dbReference type="ARBA" id="ARBA00009067"/>
    </source>
</evidence>
<keyword evidence="5" id="KW-1185">Reference proteome</keyword>
<dbReference type="PATRIC" id="fig|1423769.4.peg.3069"/>
<feature type="transmembrane region" description="Helical" evidence="2">
    <location>
        <begin position="192"/>
        <end position="210"/>
    </location>
</feature>
<feature type="transmembrane region" description="Helical" evidence="2">
    <location>
        <begin position="80"/>
        <end position="99"/>
    </location>
</feature>
<dbReference type="InterPro" id="IPR052710">
    <property type="entry name" value="CAAX_protease"/>
</dbReference>
<proteinExistence type="inferred from homology"/>
<dbReference type="OrthoDB" id="2293777at2"/>
<feature type="transmembrane region" description="Helical" evidence="2">
    <location>
        <begin position="9"/>
        <end position="36"/>
    </location>
</feature>
<feature type="transmembrane region" description="Helical" evidence="2">
    <location>
        <begin position="165"/>
        <end position="185"/>
    </location>
</feature>
<dbReference type="RefSeq" id="WP_056962580.1">
    <property type="nucleotide sequence ID" value="NZ_AZEU01000051.1"/>
</dbReference>
<keyword evidence="2" id="KW-1133">Transmembrane helix</keyword>
<evidence type="ECO:0000313" key="5">
    <source>
        <dbReference type="Proteomes" id="UP000051790"/>
    </source>
</evidence>
<evidence type="ECO:0000256" key="2">
    <source>
        <dbReference type="SAM" id="Phobius"/>
    </source>
</evidence>
<feature type="transmembrane region" description="Helical" evidence="2">
    <location>
        <begin position="42"/>
        <end position="68"/>
    </location>
</feature>
<organism evidence="4 5">
    <name type="scientific">Lacticaseibacillus manihotivorans DSM 13343 = JCM 12514</name>
    <dbReference type="NCBI Taxonomy" id="1423769"/>
    <lineage>
        <taxon>Bacteria</taxon>
        <taxon>Bacillati</taxon>
        <taxon>Bacillota</taxon>
        <taxon>Bacilli</taxon>
        <taxon>Lactobacillales</taxon>
        <taxon>Lactobacillaceae</taxon>
        <taxon>Lacticaseibacillus</taxon>
    </lineage>
</organism>
<dbReference type="AlphaFoldDB" id="A0A0R1RFG1"/>
<evidence type="ECO:0000259" key="3">
    <source>
        <dbReference type="Pfam" id="PF02517"/>
    </source>
</evidence>
<dbReference type="Pfam" id="PF02517">
    <property type="entry name" value="Rce1-like"/>
    <property type="match status" value="1"/>
</dbReference>
<protein>
    <recommendedName>
        <fullName evidence="3">CAAX prenyl protease 2/Lysostaphin resistance protein A-like domain-containing protein</fullName>
    </recommendedName>
</protein>
<comment type="caution">
    <text evidence="4">The sequence shown here is derived from an EMBL/GenBank/DDBJ whole genome shotgun (WGS) entry which is preliminary data.</text>
</comment>
<keyword evidence="2" id="KW-0812">Transmembrane</keyword>
<keyword evidence="2" id="KW-0472">Membrane</keyword>
<feature type="domain" description="CAAX prenyl protease 2/Lysostaphin resistance protein A-like" evidence="3">
    <location>
        <begin position="104"/>
        <end position="204"/>
    </location>
</feature>
<accession>A0A0R1RFG1</accession>
<dbReference type="PANTHER" id="PTHR36435">
    <property type="entry name" value="SLR1288 PROTEIN"/>
    <property type="match status" value="1"/>
</dbReference>
<dbReference type="PANTHER" id="PTHR36435:SF1">
    <property type="entry name" value="CAAX AMINO TERMINAL PROTEASE FAMILY PROTEIN"/>
    <property type="match status" value="1"/>
</dbReference>
<feature type="transmembrane region" description="Helical" evidence="2">
    <location>
        <begin position="222"/>
        <end position="243"/>
    </location>
</feature>
<dbReference type="InterPro" id="IPR003675">
    <property type="entry name" value="Rce1/LyrA-like_dom"/>
</dbReference>
<dbReference type="Proteomes" id="UP000051790">
    <property type="component" value="Unassembled WGS sequence"/>
</dbReference>
<feature type="transmembrane region" description="Helical" evidence="2">
    <location>
        <begin position="143"/>
        <end position="159"/>
    </location>
</feature>